<feature type="transmembrane region" description="Helical" evidence="1">
    <location>
        <begin position="85"/>
        <end position="104"/>
    </location>
</feature>
<dbReference type="InterPro" id="IPR006750">
    <property type="entry name" value="YdcZ"/>
</dbReference>
<keyword evidence="1" id="KW-0812">Transmembrane</keyword>
<dbReference type="Pfam" id="PF04657">
    <property type="entry name" value="DMT_YdcZ"/>
    <property type="match status" value="2"/>
</dbReference>
<keyword evidence="1" id="KW-0472">Membrane</keyword>
<feature type="transmembrane region" description="Helical" evidence="1">
    <location>
        <begin position="238"/>
        <end position="258"/>
    </location>
</feature>
<feature type="transmembrane region" description="Helical" evidence="1">
    <location>
        <begin position="43"/>
        <end position="64"/>
    </location>
</feature>
<feature type="transmembrane region" description="Helical" evidence="1">
    <location>
        <begin position="172"/>
        <end position="191"/>
    </location>
</feature>
<proteinExistence type="predicted"/>
<dbReference type="EMBL" id="JBHLUB010000028">
    <property type="protein sequence ID" value="MFC0582102.1"/>
    <property type="molecule type" value="Genomic_DNA"/>
</dbReference>
<keyword evidence="3" id="KW-1185">Reference proteome</keyword>
<dbReference type="RefSeq" id="WP_377459010.1">
    <property type="nucleotide sequence ID" value="NZ_JBHLUB010000028.1"/>
</dbReference>
<feature type="transmembrane region" description="Helical" evidence="1">
    <location>
        <begin position="143"/>
        <end position="160"/>
    </location>
</feature>
<evidence type="ECO:0000313" key="3">
    <source>
        <dbReference type="Proteomes" id="UP001589862"/>
    </source>
</evidence>
<dbReference type="Proteomes" id="UP001589862">
    <property type="component" value="Unassembled WGS sequence"/>
</dbReference>
<sequence>MSTEVQKPALPTTLALLLSMVAGLAIAAQGRVNGALALKVEHPIYASLISFTVGFIVLLSFLTLKNNRAAMSRVLPVLKARKFPWFYLGAGIFGAYFVISQAIAAPLLGIALYTVAVVTGQTLGGLVVDLAGFGPAGRKYPTVVRVIGALLTVVAVFWTVSDRLVGPDAVDFLPLILPFLAGFVNQAQQAMNGIQTMHYSSPYPGTVFNFVAGTLFLFIVWFADVVQGTPVAPLPTEWWYYLGGPLGVTFVGLGALLVRRLGVLVLGMGMIAGQLLGSLLIDVLFPAPGTALSSATYIGTLLTFVAVLIASTPRGGFGGYLRLISRAK</sequence>
<accession>A0ABV6PAF3</accession>
<protein>
    <submittedName>
        <fullName evidence="2">DMT family transporter</fullName>
    </submittedName>
</protein>
<dbReference type="PANTHER" id="PTHR34821">
    <property type="entry name" value="INNER MEMBRANE PROTEIN YDCZ"/>
    <property type="match status" value="1"/>
</dbReference>
<dbReference type="PANTHER" id="PTHR34821:SF2">
    <property type="entry name" value="INNER MEMBRANE PROTEIN YDCZ"/>
    <property type="match status" value="1"/>
</dbReference>
<organism evidence="2 3">
    <name type="scientific">Micrococcoides hystricis</name>
    <dbReference type="NCBI Taxonomy" id="1572761"/>
    <lineage>
        <taxon>Bacteria</taxon>
        <taxon>Bacillati</taxon>
        <taxon>Actinomycetota</taxon>
        <taxon>Actinomycetes</taxon>
        <taxon>Micrococcales</taxon>
        <taxon>Micrococcaceae</taxon>
        <taxon>Micrococcoides</taxon>
    </lineage>
</organism>
<keyword evidence="1" id="KW-1133">Transmembrane helix</keyword>
<feature type="transmembrane region" description="Helical" evidence="1">
    <location>
        <begin position="110"/>
        <end position="131"/>
    </location>
</feature>
<reference evidence="2 3" key="1">
    <citation type="submission" date="2024-09" db="EMBL/GenBank/DDBJ databases">
        <authorList>
            <person name="Sun Q."/>
            <person name="Mori K."/>
        </authorList>
    </citation>
    <scope>NUCLEOTIDE SEQUENCE [LARGE SCALE GENOMIC DNA]</scope>
    <source>
        <strain evidence="2 3">NCAIM B.02604</strain>
    </source>
</reference>
<comment type="caution">
    <text evidence="2">The sequence shown here is derived from an EMBL/GenBank/DDBJ whole genome shotgun (WGS) entry which is preliminary data.</text>
</comment>
<feature type="transmembrane region" description="Helical" evidence="1">
    <location>
        <begin position="297"/>
        <end position="321"/>
    </location>
</feature>
<name>A0ABV6PAF3_9MICC</name>
<evidence type="ECO:0000256" key="1">
    <source>
        <dbReference type="SAM" id="Phobius"/>
    </source>
</evidence>
<feature type="transmembrane region" description="Helical" evidence="1">
    <location>
        <begin position="203"/>
        <end position="223"/>
    </location>
</feature>
<feature type="transmembrane region" description="Helical" evidence="1">
    <location>
        <begin position="263"/>
        <end position="285"/>
    </location>
</feature>
<gene>
    <name evidence="2" type="ORF">ACFFFR_06855</name>
</gene>
<evidence type="ECO:0000313" key="2">
    <source>
        <dbReference type="EMBL" id="MFC0582102.1"/>
    </source>
</evidence>